<reference evidence="4 5" key="2">
    <citation type="journal article" date="2011" name="J. Antibiot.">
        <title>Furaquinocins I and J: novel polyketide isoprenoid hybrid compounds from Streptomyces reveromyceticus SN-593.</title>
        <authorList>
            <person name="Panthee S."/>
            <person name="Takahashi S."/>
            <person name="Takagi H."/>
            <person name="Nogawa T."/>
            <person name="Oowada E."/>
            <person name="Uramoto M."/>
            <person name="Osada H."/>
        </authorList>
    </citation>
    <scope>NUCLEOTIDE SEQUENCE [LARGE SCALE GENOMIC DNA]</scope>
    <source>
        <strain evidence="4 5">SN-593</strain>
    </source>
</reference>
<reference evidence="4 5" key="3">
    <citation type="journal article" date="2011" name="Nat. Chem. Biol.">
        <title>Reveromycin A biosynthesis uses RevG and RevJ for stereospecific spiroacetal formation.</title>
        <authorList>
            <person name="Takahashi S."/>
            <person name="Toyoda A."/>
            <person name="Sekiyama Y."/>
            <person name="Takagi H."/>
            <person name="Nogawa T."/>
            <person name="Uramoto M."/>
            <person name="Suzuki R."/>
            <person name="Koshino H."/>
            <person name="Kumano T."/>
            <person name="Panthee S."/>
            <person name="Dairi T."/>
            <person name="Ishikawa J."/>
            <person name="Ikeda H."/>
            <person name="Sakaki Y."/>
            <person name="Osada H."/>
        </authorList>
    </citation>
    <scope>NUCLEOTIDE SEQUENCE [LARGE SCALE GENOMIC DNA]</scope>
    <source>
        <strain evidence="4 5">SN-593</strain>
    </source>
</reference>
<protein>
    <submittedName>
        <fullName evidence="4">Uncharacterized protein</fullName>
    </submittedName>
</protein>
<dbReference type="KEGG" id="arev:RVR_2602"/>
<organism evidence="4 5">
    <name type="scientific">Actinacidiphila reveromycinica</name>
    <dbReference type="NCBI Taxonomy" id="659352"/>
    <lineage>
        <taxon>Bacteria</taxon>
        <taxon>Bacillati</taxon>
        <taxon>Actinomycetota</taxon>
        <taxon>Actinomycetes</taxon>
        <taxon>Kitasatosporales</taxon>
        <taxon>Streptomycetaceae</taxon>
        <taxon>Actinacidiphila</taxon>
    </lineage>
</organism>
<feature type="compositionally biased region" description="Low complexity" evidence="1">
    <location>
        <begin position="196"/>
        <end position="208"/>
    </location>
</feature>
<evidence type="ECO:0000313" key="4">
    <source>
        <dbReference type="EMBL" id="BBA97040.1"/>
    </source>
</evidence>
<keyword evidence="3" id="KW-0732">Signal</keyword>
<feature type="transmembrane region" description="Helical" evidence="2">
    <location>
        <begin position="275"/>
        <end position="294"/>
    </location>
</feature>
<evidence type="ECO:0000256" key="1">
    <source>
        <dbReference type="SAM" id="MobiDB-lite"/>
    </source>
</evidence>
<evidence type="ECO:0000256" key="3">
    <source>
        <dbReference type="SAM" id="SignalP"/>
    </source>
</evidence>
<keyword evidence="2" id="KW-0812">Transmembrane</keyword>
<proteinExistence type="predicted"/>
<reference evidence="4 5" key="4">
    <citation type="journal article" date="2020" name="Sci. Rep.">
        <title>beta-carboline chemical signals induce reveromycin production through a LuxR family regulator in Streptomyces sp. SN-593.</title>
        <authorList>
            <person name="Panthee S."/>
            <person name="Kito N."/>
            <person name="Hayashi T."/>
            <person name="Shimizu T."/>
            <person name="Ishikawa J."/>
            <person name="Hamamoto H."/>
            <person name="Osada H."/>
            <person name="Takahashi S."/>
        </authorList>
    </citation>
    <scope>NUCLEOTIDE SEQUENCE [LARGE SCALE GENOMIC DNA]</scope>
    <source>
        <strain evidence="4 5">SN-593</strain>
    </source>
</reference>
<feature type="compositionally biased region" description="Low complexity" evidence="1">
    <location>
        <begin position="218"/>
        <end position="253"/>
    </location>
</feature>
<name>A0A7U3VMW4_9ACTN</name>
<evidence type="ECO:0000313" key="5">
    <source>
        <dbReference type="Proteomes" id="UP000595703"/>
    </source>
</evidence>
<feature type="region of interest" description="Disordered" evidence="1">
    <location>
        <begin position="196"/>
        <end position="263"/>
    </location>
</feature>
<keyword evidence="5" id="KW-1185">Reference proteome</keyword>
<keyword evidence="2" id="KW-1133">Transmembrane helix</keyword>
<dbReference type="RefSeq" id="WP_202233381.1">
    <property type="nucleotide sequence ID" value="NZ_AP018365.1"/>
</dbReference>
<feature type="chain" id="PRO_5038712938" evidence="3">
    <location>
        <begin position="31"/>
        <end position="304"/>
    </location>
</feature>
<dbReference type="EMBL" id="AP018365">
    <property type="protein sequence ID" value="BBA97040.1"/>
    <property type="molecule type" value="Genomic_DNA"/>
</dbReference>
<dbReference type="Proteomes" id="UP000595703">
    <property type="component" value="Chromosome"/>
</dbReference>
<dbReference type="InterPro" id="IPR006311">
    <property type="entry name" value="TAT_signal"/>
</dbReference>
<dbReference type="PROSITE" id="PS51257">
    <property type="entry name" value="PROKAR_LIPOPROTEIN"/>
    <property type="match status" value="1"/>
</dbReference>
<dbReference type="Gene3D" id="2.60.40.230">
    <property type="entry name" value="Neocarzinostatin-like"/>
    <property type="match status" value="1"/>
</dbReference>
<dbReference type="AlphaFoldDB" id="A0A7U3VMW4"/>
<gene>
    <name evidence="4" type="ORF">RVR_2602</name>
</gene>
<keyword evidence="2" id="KW-0472">Membrane</keyword>
<dbReference type="PROSITE" id="PS51318">
    <property type="entry name" value="TAT"/>
    <property type="match status" value="1"/>
</dbReference>
<feature type="signal peptide" evidence="3">
    <location>
        <begin position="1"/>
        <end position="30"/>
    </location>
</feature>
<reference evidence="4 5" key="1">
    <citation type="journal article" date="2010" name="J. Bacteriol.">
        <title>Biochemical characterization of a novel indole prenyltransferase from Streptomyces sp. SN-593.</title>
        <authorList>
            <person name="Takahashi S."/>
            <person name="Takagi H."/>
            <person name="Toyoda A."/>
            <person name="Uramoto M."/>
            <person name="Nogawa T."/>
            <person name="Ueki M."/>
            <person name="Sakaki Y."/>
            <person name="Osada H."/>
        </authorList>
    </citation>
    <scope>NUCLEOTIDE SEQUENCE [LARGE SCALE GENOMIC DNA]</scope>
    <source>
        <strain evidence="4 5">SN-593</strain>
    </source>
</reference>
<accession>A0A7U3VMW4</accession>
<sequence length="304" mass="28969">MNRTPHRNRTRLAAVVGALAAAACAGGLAAADPAAAASARVVVGPATADPDYATTLTVSGTGFQSVKGGFGGIYVLFGTVGGTWRPSQGGTSGTDYAYVPDSQTKDNHGFERFVSFPGGSTLSEANGGVIAADGSWHTTLVVPGAKFTAGGTGGTSRAVDCTVERCGVITIGAHGVVNPQNETFTPVAFAAPGTAGKAAGATADGSAGKTPASGGGTSATPSARPTATATTPPATAASPSTAGAAPSAPAAPATAPPTTPVAASLTTSSASGVKIGAIALAAAALVVGGVLAARRLRGRGGAAR</sequence>
<evidence type="ECO:0000256" key="2">
    <source>
        <dbReference type="SAM" id="Phobius"/>
    </source>
</evidence>